<evidence type="ECO:0000313" key="2">
    <source>
        <dbReference type="EMBL" id="NMC61604.1"/>
    </source>
</evidence>
<dbReference type="Gene3D" id="3.40.50.2000">
    <property type="entry name" value="Glycogen Phosphorylase B"/>
    <property type="match status" value="1"/>
</dbReference>
<comment type="caution">
    <text evidence="2">The sequence shown here is derived from an EMBL/GenBank/DDBJ whole genome shotgun (WGS) entry which is preliminary data.</text>
</comment>
<dbReference type="EMBL" id="JAAZON010000014">
    <property type="protein sequence ID" value="NMC61604.1"/>
    <property type="molecule type" value="Genomic_DNA"/>
</dbReference>
<evidence type="ECO:0000259" key="1">
    <source>
        <dbReference type="Pfam" id="PF13439"/>
    </source>
</evidence>
<keyword evidence="2" id="KW-0808">Transferase</keyword>
<accession>A0A7X9IJ21</accession>
<dbReference type="SUPFAM" id="SSF53756">
    <property type="entry name" value="UDP-Glycosyltransferase/glycogen phosphorylase"/>
    <property type="match status" value="1"/>
</dbReference>
<dbReference type="Pfam" id="PF13439">
    <property type="entry name" value="Glyco_transf_4"/>
    <property type="match status" value="1"/>
</dbReference>
<name>A0A7X9IJ21_9DELT</name>
<sequence>MNFRPKVLVVGQDFDLCEANIFSGLVENGVTIEVIMSPALNRKEILEKAGIKVNALGISSRIDLSAIWKLRQRLLSNNYDIVHCLTSRALSNVLLASRNIKTKIVAYRGTVGHLSRIDPSSWLAYLNPKVDKIICVSNSVK</sequence>
<evidence type="ECO:0000313" key="3">
    <source>
        <dbReference type="Proteomes" id="UP000524246"/>
    </source>
</evidence>
<gene>
    <name evidence="2" type="ORF">GYA55_00395</name>
</gene>
<dbReference type="AlphaFoldDB" id="A0A7X9IJ21"/>
<reference evidence="2 3" key="1">
    <citation type="journal article" date="2020" name="Biotechnol. Biofuels">
        <title>New insights from the biogas microbiome by comprehensive genome-resolved metagenomics of nearly 1600 species originating from multiple anaerobic digesters.</title>
        <authorList>
            <person name="Campanaro S."/>
            <person name="Treu L."/>
            <person name="Rodriguez-R L.M."/>
            <person name="Kovalovszki A."/>
            <person name="Ziels R.M."/>
            <person name="Maus I."/>
            <person name="Zhu X."/>
            <person name="Kougias P.G."/>
            <person name="Basile A."/>
            <person name="Luo G."/>
            <person name="Schluter A."/>
            <person name="Konstantinidis K.T."/>
            <person name="Angelidaki I."/>
        </authorList>
    </citation>
    <scope>NUCLEOTIDE SEQUENCE [LARGE SCALE GENOMIC DNA]</scope>
    <source>
        <strain evidence="2">AS27yjCOA_65</strain>
    </source>
</reference>
<dbReference type="Proteomes" id="UP000524246">
    <property type="component" value="Unassembled WGS sequence"/>
</dbReference>
<dbReference type="GO" id="GO:0016740">
    <property type="term" value="F:transferase activity"/>
    <property type="evidence" value="ECO:0007669"/>
    <property type="project" value="UniProtKB-KW"/>
</dbReference>
<feature type="domain" description="Glycosyltransferase subfamily 4-like N-terminal" evidence="1">
    <location>
        <begin position="23"/>
        <end position="141"/>
    </location>
</feature>
<dbReference type="InterPro" id="IPR028098">
    <property type="entry name" value="Glyco_trans_4-like_N"/>
</dbReference>
<proteinExistence type="predicted"/>
<organism evidence="2 3">
    <name type="scientific">SAR324 cluster bacterium</name>
    <dbReference type="NCBI Taxonomy" id="2024889"/>
    <lineage>
        <taxon>Bacteria</taxon>
        <taxon>Deltaproteobacteria</taxon>
        <taxon>SAR324 cluster</taxon>
    </lineage>
</organism>
<protein>
    <submittedName>
        <fullName evidence="2">Glycosyltransferase</fullName>
    </submittedName>
</protein>